<protein>
    <recommendedName>
        <fullName evidence="5">Protein-arginine rhamnosyltransferase</fullName>
    </recommendedName>
    <alternativeName>
        <fullName evidence="6">EF-P arginine rhamnosyltransferase</fullName>
    </alternativeName>
</protein>
<dbReference type="NCBIfam" id="TIGR03837">
    <property type="entry name" value="efp_Arg_rhamno"/>
    <property type="match status" value="1"/>
</dbReference>
<accession>A0A235ER80</accession>
<evidence type="ECO:0000256" key="3">
    <source>
        <dbReference type="ARBA" id="ARBA00024303"/>
    </source>
</evidence>
<proteinExistence type="inferred from homology"/>
<dbReference type="AlphaFoldDB" id="A0A235ER80"/>
<evidence type="ECO:0000313" key="9">
    <source>
        <dbReference type="Proteomes" id="UP000215441"/>
    </source>
</evidence>
<dbReference type="Proteomes" id="UP000215441">
    <property type="component" value="Unassembled WGS sequence"/>
</dbReference>
<dbReference type="Pfam" id="PF10093">
    <property type="entry name" value="EarP"/>
    <property type="match status" value="1"/>
</dbReference>
<evidence type="ECO:0000256" key="7">
    <source>
        <dbReference type="ARBA" id="ARBA00048472"/>
    </source>
</evidence>
<comment type="similarity">
    <text evidence="4">Belongs to the glycosyltransferase 104 family.</text>
</comment>
<dbReference type="OrthoDB" id="209085at2"/>
<gene>
    <name evidence="8" type="ORF">CBY09_06960</name>
</gene>
<evidence type="ECO:0000256" key="6">
    <source>
        <dbReference type="ARBA" id="ARBA00030025"/>
    </source>
</evidence>
<organism evidence="8 9">
    <name type="scientific">Acidovorax kalamii</name>
    <dbReference type="NCBI Taxonomy" id="2004485"/>
    <lineage>
        <taxon>Bacteria</taxon>
        <taxon>Pseudomonadati</taxon>
        <taxon>Pseudomonadota</taxon>
        <taxon>Betaproteobacteria</taxon>
        <taxon>Burkholderiales</taxon>
        <taxon>Comamonadaceae</taxon>
        <taxon>Acidovorax</taxon>
    </lineage>
</organism>
<evidence type="ECO:0000256" key="2">
    <source>
        <dbReference type="ARBA" id="ARBA00022679"/>
    </source>
</evidence>
<keyword evidence="9" id="KW-1185">Reference proteome</keyword>
<dbReference type="EMBL" id="NOIG01000004">
    <property type="protein sequence ID" value="OYD51539.1"/>
    <property type="molecule type" value="Genomic_DNA"/>
</dbReference>
<comment type="caution">
    <text evidence="8">The sequence shown here is derived from an EMBL/GenBank/DDBJ whole genome shotgun (WGS) entry which is preliminary data.</text>
</comment>
<reference evidence="8 9" key="1">
    <citation type="submission" date="2017-07" db="EMBL/GenBank/DDBJ databases">
        <title>Acidovorax KNDSW TSA 6 genome sequence and assembly.</title>
        <authorList>
            <person name="Mayilraj S."/>
        </authorList>
    </citation>
    <scope>NUCLEOTIDE SEQUENCE [LARGE SCALE GENOMIC DNA]</scope>
    <source>
        <strain evidence="8 9">KNDSW-TSA6</strain>
    </source>
</reference>
<evidence type="ECO:0000313" key="8">
    <source>
        <dbReference type="EMBL" id="OYD51539.1"/>
    </source>
</evidence>
<dbReference type="InterPro" id="IPR016633">
    <property type="entry name" value="EarP"/>
</dbReference>
<keyword evidence="2" id="KW-0808">Transferase</keyword>
<evidence type="ECO:0000256" key="5">
    <source>
        <dbReference type="ARBA" id="ARBA00024416"/>
    </source>
</evidence>
<comment type="function">
    <text evidence="3">Protein-arginine rhamnosyltransferase that catalyzes the transfer of a single rhamnose to elongation factor P (EF-P) on 'Lys-32', a modification required for EF-P-dependent rescue of polyproline stalled ribosomes.</text>
</comment>
<dbReference type="RefSeq" id="WP_094287736.1">
    <property type="nucleotide sequence ID" value="NZ_NOIG01000004.1"/>
</dbReference>
<evidence type="ECO:0000256" key="1">
    <source>
        <dbReference type="ARBA" id="ARBA00022676"/>
    </source>
</evidence>
<name>A0A235ER80_9BURK</name>
<dbReference type="GO" id="GO:0106361">
    <property type="term" value="F:protein-arginine rhamnosyltransferase activity"/>
    <property type="evidence" value="ECO:0007669"/>
    <property type="project" value="InterPro"/>
</dbReference>
<keyword evidence="1" id="KW-0328">Glycosyltransferase</keyword>
<comment type="catalytic activity">
    <reaction evidence="7">
        <text>dTDP-beta-L-rhamnose + L-arginyl-[protein] = N(omega)-(alpha-L-rhamnosyl)-L-arginyl-[protein] + dTDP + H(+)</text>
        <dbReference type="Rhea" id="RHEA:66692"/>
        <dbReference type="Rhea" id="RHEA-COMP:10532"/>
        <dbReference type="Rhea" id="RHEA-COMP:17096"/>
        <dbReference type="ChEBI" id="CHEBI:15378"/>
        <dbReference type="ChEBI" id="CHEBI:29965"/>
        <dbReference type="ChEBI" id="CHEBI:57510"/>
        <dbReference type="ChEBI" id="CHEBI:58369"/>
        <dbReference type="ChEBI" id="CHEBI:167445"/>
    </reaction>
    <physiologicalReaction direction="left-to-right" evidence="7">
        <dbReference type="Rhea" id="RHEA:66693"/>
    </physiologicalReaction>
</comment>
<evidence type="ECO:0000256" key="4">
    <source>
        <dbReference type="ARBA" id="ARBA00024346"/>
    </source>
</evidence>
<sequence length="381" mass="42318">MTTRPPLPALQWDVFCRVIDNFGDIGVCWRLVTQLASLGHRVRLWVDDASALTWMAPAGCPGVELRAWGSPPPDPTEPKPDVMVEAFGCEIAPEFIAYSACQSRAGGKKPVWINLEYLSAESYVERTHRLPSPLLSGPAAGWTRWFFYPGFTPATGGLLREPDLMALRQAFDRTAWRQAHAEAFGLDNDGPEQRWVSLFCYEPAALPELLQRSQAQPTQLLVTPGRPTAAVQAALGAAKNHAQNACLGAPDKLGQLYISYLPARPQAAFDDMLWACDLNFVRGEDSLVRALWAGQALVWQIYPQHDNAHHDKLWAFLDWLQAPESLRQFHATWNGLNTAPLQWPGDDTLAEWTACTVAARARLLTQDNLVAQLLGFVAEKR</sequence>